<reference evidence="14" key="1">
    <citation type="submission" date="2018-05" db="EMBL/GenBank/DDBJ databases">
        <authorList>
            <person name="Feng T."/>
        </authorList>
    </citation>
    <scope>NUCLEOTIDE SEQUENCE [LARGE SCALE GENOMIC DNA]</scope>
    <source>
        <strain evidence="14">S27</strain>
    </source>
</reference>
<feature type="binding site" evidence="9">
    <location>
        <position position="13"/>
    </location>
    <ligand>
        <name>ATP</name>
        <dbReference type="ChEBI" id="CHEBI:30616"/>
    </ligand>
</feature>
<feature type="binding site" evidence="9">
    <location>
        <position position="313"/>
    </location>
    <ligand>
        <name>ATP</name>
        <dbReference type="ChEBI" id="CHEBI:30616"/>
    </ligand>
</feature>
<feature type="binding site" evidence="9">
    <location>
        <position position="266"/>
    </location>
    <ligand>
        <name>ADP</name>
        <dbReference type="ChEBI" id="CHEBI:456216"/>
    </ligand>
</feature>
<feature type="domain" description="Carbohydrate kinase FGGY C-terminal" evidence="12">
    <location>
        <begin position="261"/>
        <end position="449"/>
    </location>
</feature>
<keyword evidence="7 9" id="KW-0067">ATP-binding</keyword>
<comment type="function">
    <text evidence="9">Key enzyme in the regulation of glycerol uptake and metabolism. Catalyzes the phosphorylation of glycerol to yield sn-glycerol 3-phosphate.</text>
</comment>
<dbReference type="NCBIfam" id="NF000756">
    <property type="entry name" value="PRK00047.1"/>
    <property type="match status" value="1"/>
</dbReference>
<dbReference type="SUPFAM" id="SSF53067">
    <property type="entry name" value="Actin-like ATPase domain"/>
    <property type="match status" value="2"/>
</dbReference>
<evidence type="ECO:0000256" key="5">
    <source>
        <dbReference type="ARBA" id="ARBA00022777"/>
    </source>
</evidence>
<dbReference type="Pfam" id="PF00370">
    <property type="entry name" value="FGGY_N"/>
    <property type="match status" value="1"/>
</dbReference>
<dbReference type="PANTHER" id="PTHR10196">
    <property type="entry name" value="SUGAR KINASE"/>
    <property type="match status" value="1"/>
</dbReference>
<dbReference type="GO" id="GO:0006072">
    <property type="term" value="P:glycerol-3-phosphate metabolic process"/>
    <property type="evidence" value="ECO:0007669"/>
    <property type="project" value="InterPro"/>
</dbReference>
<dbReference type="FunFam" id="3.30.420.40:FF:000008">
    <property type="entry name" value="Glycerol kinase"/>
    <property type="match status" value="1"/>
</dbReference>
<comment type="pathway">
    <text evidence="1 9">Polyol metabolism; glycerol degradation via glycerol kinase pathway; sn-glycerol 3-phosphate from glycerol: step 1/1.</text>
</comment>
<dbReference type="InterPro" id="IPR018483">
    <property type="entry name" value="Carb_kinase_FGGY_CS"/>
</dbReference>
<dbReference type="PANTHER" id="PTHR10196:SF69">
    <property type="entry name" value="GLYCEROL KINASE"/>
    <property type="match status" value="1"/>
</dbReference>
<dbReference type="FunFam" id="3.30.420.40:FF:000007">
    <property type="entry name" value="Glycerol kinase"/>
    <property type="match status" value="1"/>
</dbReference>
<evidence type="ECO:0000256" key="9">
    <source>
        <dbReference type="HAMAP-Rule" id="MF_00186"/>
    </source>
</evidence>
<feature type="binding site" evidence="9">
    <location>
        <position position="17"/>
    </location>
    <ligand>
        <name>ADP</name>
        <dbReference type="ChEBI" id="CHEBI:456216"/>
    </ligand>
</feature>
<feature type="binding site" evidence="9">
    <location>
        <position position="13"/>
    </location>
    <ligand>
        <name>sn-glycerol 3-phosphate</name>
        <dbReference type="ChEBI" id="CHEBI:57597"/>
    </ligand>
</feature>
<feature type="binding site" evidence="9">
    <location>
        <position position="135"/>
    </location>
    <ligand>
        <name>glycerol</name>
        <dbReference type="ChEBI" id="CHEBI:17754"/>
    </ligand>
</feature>
<dbReference type="InterPro" id="IPR018485">
    <property type="entry name" value="FGGY_C"/>
</dbReference>
<feature type="binding site" evidence="9">
    <location>
        <position position="245"/>
    </location>
    <ligand>
        <name>glycerol</name>
        <dbReference type="ChEBI" id="CHEBI:17754"/>
    </ligand>
</feature>
<evidence type="ECO:0000313" key="14">
    <source>
        <dbReference type="Proteomes" id="UP000254875"/>
    </source>
</evidence>
<keyword evidence="6 9" id="KW-0319">Glycerol metabolism</keyword>
<dbReference type="PROSITE" id="PS00933">
    <property type="entry name" value="FGGY_KINASES_1"/>
    <property type="match status" value="1"/>
</dbReference>
<accession>A0A370NGH6</accession>
<dbReference type="Proteomes" id="UP000254875">
    <property type="component" value="Unassembled WGS sequence"/>
</dbReference>
<evidence type="ECO:0000256" key="10">
    <source>
        <dbReference type="RuleBase" id="RU003733"/>
    </source>
</evidence>
<evidence type="ECO:0000259" key="12">
    <source>
        <dbReference type="Pfam" id="PF02782"/>
    </source>
</evidence>
<feature type="binding site" evidence="9">
    <location>
        <position position="414"/>
    </location>
    <ligand>
        <name>ADP</name>
        <dbReference type="ChEBI" id="CHEBI:456216"/>
    </ligand>
</feature>
<evidence type="ECO:0000256" key="7">
    <source>
        <dbReference type="ARBA" id="ARBA00022840"/>
    </source>
</evidence>
<dbReference type="NCBIfam" id="TIGR01311">
    <property type="entry name" value="glycerol_kin"/>
    <property type="match status" value="1"/>
</dbReference>
<comment type="similarity">
    <text evidence="2 9 10">Belongs to the FGGY kinase family.</text>
</comment>
<feature type="binding site" evidence="9">
    <location>
        <position position="15"/>
    </location>
    <ligand>
        <name>ATP</name>
        <dbReference type="ChEBI" id="CHEBI:30616"/>
    </ligand>
</feature>
<dbReference type="CDD" id="cd07786">
    <property type="entry name" value="FGGY_EcGK_like"/>
    <property type="match status" value="1"/>
</dbReference>
<dbReference type="GO" id="GO:0004370">
    <property type="term" value="F:glycerol kinase activity"/>
    <property type="evidence" value="ECO:0007669"/>
    <property type="project" value="UniProtKB-UniRule"/>
</dbReference>
<dbReference type="InterPro" id="IPR018484">
    <property type="entry name" value="FGGY_N"/>
</dbReference>
<dbReference type="OrthoDB" id="9805576at2"/>
<keyword evidence="14" id="KW-1185">Reference proteome</keyword>
<feature type="binding site" evidence="9">
    <location>
        <position position="13"/>
    </location>
    <ligand>
        <name>ADP</name>
        <dbReference type="ChEBI" id="CHEBI:456216"/>
    </ligand>
</feature>
<evidence type="ECO:0000256" key="8">
    <source>
        <dbReference type="ARBA" id="ARBA00052101"/>
    </source>
</evidence>
<feature type="binding site" evidence="9">
    <location>
        <position position="309"/>
    </location>
    <ligand>
        <name>ATP</name>
        <dbReference type="ChEBI" id="CHEBI:30616"/>
    </ligand>
</feature>
<feature type="binding site" evidence="9">
    <location>
        <position position="244"/>
    </location>
    <ligand>
        <name>sn-glycerol 3-phosphate</name>
        <dbReference type="ChEBI" id="CHEBI:57597"/>
    </ligand>
</feature>
<feature type="binding site" evidence="9">
    <location>
        <position position="135"/>
    </location>
    <ligand>
        <name>sn-glycerol 3-phosphate</name>
        <dbReference type="ChEBI" id="CHEBI:57597"/>
    </ligand>
</feature>
<protein>
    <recommendedName>
        <fullName evidence="9">Glycerol kinase</fullName>
        <ecNumber evidence="9">2.7.1.30</ecNumber>
    </recommendedName>
    <alternativeName>
        <fullName evidence="9">ATP:glycerol 3-phosphotransferase</fullName>
    </alternativeName>
    <alternativeName>
        <fullName evidence="9">Glycerokinase</fullName>
        <shortName evidence="9">GK</shortName>
    </alternativeName>
</protein>
<sequence>MQDQYILALDQGTTSSRAMLFDRLGNIVSTAQKEFQQIYPRPGWVEHDPQEIWASQAGVAAEAVTRAGMNGTSIAAIGITNQRETTIVWDRETGHPIYNAIVWQDRRTADFCDQLKEQGLEEKVRAKTGLPIDSYFSATKIRWILDNVEGAREKARQGRLAFGTVDSWLVWNFTKGGLHVTDVTNASRTMLFNIHTLKWDDELLEALDIPRNMLPDVRASSEVYGSTKTTVFASKIPLAGIAGDQHAALFGQMCTQSGMVKNTYGTGCFLVMNTGDKPIESKNNLVTTIAWQIGDQINYALEGSIFIAGAVVQWLRDGLGIIKSAAEIETLARSVPHGDGVYLVPAFAGLGAPHWNARARGTLFGVTRGTTSAHIARAALDSIAYQSLDVLKAMEADSGIRIGELRVDGGACANNLLMQFQADILGVDAVRPQVSETTALGAAYLAGLAVGYWKDVDELQSQWKLDRRFTPALPQADVKACLDGWQRAIRAAKAWADTP</sequence>
<name>A0A370NGH6_9BURK</name>
<feature type="binding site" evidence="9">
    <location>
        <position position="309"/>
    </location>
    <ligand>
        <name>ADP</name>
        <dbReference type="ChEBI" id="CHEBI:456216"/>
    </ligand>
</feature>
<evidence type="ECO:0000313" key="13">
    <source>
        <dbReference type="EMBL" id="RDK04668.1"/>
    </source>
</evidence>
<feature type="binding site" evidence="9">
    <location>
        <position position="410"/>
    </location>
    <ligand>
        <name>ATP</name>
        <dbReference type="ChEBI" id="CHEBI:30616"/>
    </ligand>
</feature>
<evidence type="ECO:0000256" key="3">
    <source>
        <dbReference type="ARBA" id="ARBA00022679"/>
    </source>
</evidence>
<comment type="activity regulation">
    <text evidence="9">Inhibited by fructose 1,6-bisphosphate (FBP).</text>
</comment>
<keyword evidence="3 9" id="KW-0808">Transferase</keyword>
<feature type="binding site" evidence="9">
    <location>
        <position position="266"/>
    </location>
    <ligand>
        <name>ATP</name>
        <dbReference type="ChEBI" id="CHEBI:30616"/>
    </ligand>
</feature>
<evidence type="ECO:0000256" key="4">
    <source>
        <dbReference type="ARBA" id="ARBA00022741"/>
    </source>
</evidence>
<dbReference type="GO" id="GO:0005829">
    <property type="term" value="C:cytosol"/>
    <property type="evidence" value="ECO:0007669"/>
    <property type="project" value="TreeGrafter"/>
</dbReference>
<evidence type="ECO:0000256" key="6">
    <source>
        <dbReference type="ARBA" id="ARBA00022798"/>
    </source>
</evidence>
<dbReference type="Pfam" id="PF02782">
    <property type="entry name" value="FGGY_C"/>
    <property type="match status" value="1"/>
</dbReference>
<dbReference type="UniPathway" id="UPA00618">
    <property type="reaction ID" value="UER00672"/>
</dbReference>
<feature type="binding site" evidence="9">
    <location>
        <position position="410"/>
    </location>
    <ligand>
        <name>ADP</name>
        <dbReference type="ChEBI" id="CHEBI:456216"/>
    </ligand>
</feature>
<feature type="binding site" evidence="9">
    <location>
        <position position="84"/>
    </location>
    <ligand>
        <name>glycerol</name>
        <dbReference type="ChEBI" id="CHEBI:17754"/>
    </ligand>
</feature>
<feature type="binding site" evidence="9">
    <location>
        <position position="14"/>
    </location>
    <ligand>
        <name>ATP</name>
        <dbReference type="ChEBI" id="CHEBI:30616"/>
    </ligand>
</feature>
<dbReference type="AlphaFoldDB" id="A0A370NGH6"/>
<feature type="binding site" evidence="9">
    <location>
        <position position="244"/>
    </location>
    <ligand>
        <name>glycerol</name>
        <dbReference type="ChEBI" id="CHEBI:17754"/>
    </ligand>
</feature>
<evidence type="ECO:0000256" key="2">
    <source>
        <dbReference type="ARBA" id="ARBA00009156"/>
    </source>
</evidence>
<feature type="binding site" evidence="9">
    <location>
        <position position="84"/>
    </location>
    <ligand>
        <name>sn-glycerol 3-phosphate</name>
        <dbReference type="ChEBI" id="CHEBI:57597"/>
    </ligand>
</feature>
<feature type="domain" description="Carbohydrate kinase FGGY N-terminal" evidence="11">
    <location>
        <begin position="5"/>
        <end position="251"/>
    </location>
</feature>
<keyword evidence="4 9" id="KW-0547">Nucleotide-binding</keyword>
<dbReference type="GO" id="GO:0005524">
    <property type="term" value="F:ATP binding"/>
    <property type="evidence" value="ECO:0007669"/>
    <property type="project" value="UniProtKB-UniRule"/>
</dbReference>
<dbReference type="PIRSF" id="PIRSF000538">
    <property type="entry name" value="GlpK"/>
    <property type="match status" value="1"/>
</dbReference>
<gene>
    <name evidence="9 13" type="primary">glpK</name>
    <name evidence="13" type="ORF">DLM46_02050</name>
</gene>
<proteinExistence type="inferred from homology"/>
<dbReference type="RefSeq" id="WP_115099025.1">
    <property type="nucleotide sequence ID" value="NZ_QHKS01000001.1"/>
</dbReference>
<dbReference type="GO" id="GO:0019563">
    <property type="term" value="P:glycerol catabolic process"/>
    <property type="evidence" value="ECO:0007669"/>
    <property type="project" value="UniProtKB-UniRule"/>
</dbReference>
<keyword evidence="5 9" id="KW-0418">Kinase</keyword>
<organism evidence="13 14">
    <name type="scientific">Paraburkholderia lacunae</name>
    <dbReference type="NCBI Taxonomy" id="2211104"/>
    <lineage>
        <taxon>Bacteria</taxon>
        <taxon>Pseudomonadati</taxon>
        <taxon>Pseudomonadota</taxon>
        <taxon>Betaproteobacteria</taxon>
        <taxon>Burkholderiales</taxon>
        <taxon>Burkholderiaceae</taxon>
        <taxon>Paraburkholderia</taxon>
    </lineage>
</organism>
<feature type="binding site" evidence="9">
    <location>
        <position position="83"/>
    </location>
    <ligand>
        <name>sn-glycerol 3-phosphate</name>
        <dbReference type="ChEBI" id="CHEBI:57597"/>
    </ligand>
</feature>
<dbReference type="InterPro" id="IPR000577">
    <property type="entry name" value="Carb_kinase_FGGY"/>
</dbReference>
<comment type="caution">
    <text evidence="13">The sequence shown here is derived from an EMBL/GenBank/DDBJ whole genome shotgun (WGS) entry which is preliminary data.</text>
</comment>
<dbReference type="InterPro" id="IPR043129">
    <property type="entry name" value="ATPase_NBD"/>
</dbReference>
<dbReference type="InterPro" id="IPR005999">
    <property type="entry name" value="Glycerol_kin"/>
</dbReference>
<dbReference type="HAMAP" id="MF_00186">
    <property type="entry name" value="Glycerol_kin"/>
    <property type="match status" value="1"/>
</dbReference>
<dbReference type="PROSITE" id="PS00445">
    <property type="entry name" value="FGGY_KINASES_2"/>
    <property type="match status" value="1"/>
</dbReference>
<comment type="catalytic activity">
    <reaction evidence="8 9">
        <text>glycerol + ATP = sn-glycerol 3-phosphate + ADP + H(+)</text>
        <dbReference type="Rhea" id="RHEA:21644"/>
        <dbReference type="ChEBI" id="CHEBI:15378"/>
        <dbReference type="ChEBI" id="CHEBI:17754"/>
        <dbReference type="ChEBI" id="CHEBI:30616"/>
        <dbReference type="ChEBI" id="CHEBI:57597"/>
        <dbReference type="ChEBI" id="CHEBI:456216"/>
        <dbReference type="EC" id="2.7.1.30"/>
    </reaction>
</comment>
<dbReference type="EC" id="2.7.1.30" evidence="9"/>
<feature type="binding site" evidence="9">
    <location>
        <position position="83"/>
    </location>
    <ligand>
        <name>glycerol</name>
        <dbReference type="ChEBI" id="CHEBI:17754"/>
    </ligand>
</feature>
<evidence type="ECO:0000259" key="11">
    <source>
        <dbReference type="Pfam" id="PF00370"/>
    </source>
</evidence>
<evidence type="ECO:0000256" key="1">
    <source>
        <dbReference type="ARBA" id="ARBA00005190"/>
    </source>
</evidence>
<dbReference type="Gene3D" id="3.30.420.40">
    <property type="match status" value="2"/>
</dbReference>
<dbReference type="EMBL" id="QHKS01000001">
    <property type="protein sequence ID" value="RDK04668.1"/>
    <property type="molecule type" value="Genomic_DNA"/>
</dbReference>